<protein>
    <recommendedName>
        <fullName evidence="3">Homeodomain phBC6A51-type domain-containing protein</fullName>
    </recommendedName>
</protein>
<proteinExistence type="predicted"/>
<evidence type="ECO:0008006" key="3">
    <source>
        <dbReference type="Google" id="ProtNLM"/>
    </source>
</evidence>
<comment type="caution">
    <text evidence="1">The sequence shown here is derived from an EMBL/GenBank/DDBJ whole genome shotgun (WGS) entry which is preliminary data.</text>
</comment>
<accession>A0A0G0C9C6</accession>
<gene>
    <name evidence="1" type="ORF">UR38_C0003G0185</name>
</gene>
<dbReference type="EMBL" id="LBOZ01000003">
    <property type="protein sequence ID" value="KKP47780.1"/>
    <property type="molecule type" value="Genomic_DNA"/>
</dbReference>
<dbReference type="AlphaFoldDB" id="A0A0G0C9C6"/>
<dbReference type="Proteomes" id="UP000033995">
    <property type="component" value="Unassembled WGS sequence"/>
</dbReference>
<name>A0A0G0C9C6_9BACT</name>
<sequence>MDTDSKREETKIKICDFLKQGMFKKDASKMSGISEDTYLRWYKEDTDFADRVEASILEYKQSLIINLTQASITNPRIALEILRTRWAKEWEPSNLREAERAERLLTWV</sequence>
<organism evidence="1 2">
    <name type="scientific">Candidatus Woesebacteria bacterium GW2011_GWA2_33_28</name>
    <dbReference type="NCBI Taxonomy" id="1618561"/>
    <lineage>
        <taxon>Bacteria</taxon>
        <taxon>Candidatus Woeseibacteriota</taxon>
    </lineage>
</organism>
<reference evidence="1 2" key="1">
    <citation type="journal article" date="2015" name="Nature">
        <title>rRNA introns, odd ribosomes, and small enigmatic genomes across a large radiation of phyla.</title>
        <authorList>
            <person name="Brown C.T."/>
            <person name="Hug L.A."/>
            <person name="Thomas B.C."/>
            <person name="Sharon I."/>
            <person name="Castelle C.J."/>
            <person name="Singh A."/>
            <person name="Wilkins M.J."/>
            <person name="Williams K.H."/>
            <person name="Banfield J.F."/>
        </authorList>
    </citation>
    <scope>NUCLEOTIDE SEQUENCE [LARGE SCALE GENOMIC DNA]</scope>
</reference>
<evidence type="ECO:0000313" key="2">
    <source>
        <dbReference type="Proteomes" id="UP000033995"/>
    </source>
</evidence>
<evidence type="ECO:0000313" key="1">
    <source>
        <dbReference type="EMBL" id="KKP47780.1"/>
    </source>
</evidence>